<dbReference type="OrthoDB" id="490029at2"/>
<dbReference type="NCBIfam" id="NF038039">
    <property type="entry name" value="WGxxGxxG-CTERM"/>
    <property type="match status" value="1"/>
</dbReference>
<dbReference type="NCBIfam" id="NF041742">
    <property type="entry name" value="WGxxGxxG_fam"/>
    <property type="match status" value="1"/>
</dbReference>
<evidence type="ECO:0000256" key="3">
    <source>
        <dbReference type="SAM" id="SignalP"/>
    </source>
</evidence>
<dbReference type="AlphaFoldDB" id="A0A139WUN1"/>
<feature type="signal peptide" evidence="3">
    <location>
        <begin position="1"/>
        <end position="29"/>
    </location>
</feature>
<feature type="compositionally biased region" description="Basic and acidic residues" evidence="1">
    <location>
        <begin position="77"/>
        <end position="87"/>
    </location>
</feature>
<protein>
    <recommendedName>
        <fullName evidence="6">WGxxGxxG-CTERM domain-containing protein</fullName>
    </recommendedName>
</protein>
<evidence type="ECO:0008006" key="6">
    <source>
        <dbReference type="Google" id="ProtNLM"/>
    </source>
</evidence>
<feature type="chain" id="PRO_5007300440" description="WGxxGxxG-CTERM domain-containing protein" evidence="3">
    <location>
        <begin position="30"/>
        <end position="98"/>
    </location>
</feature>
<dbReference type="Proteomes" id="UP000076925">
    <property type="component" value="Unassembled WGS sequence"/>
</dbReference>
<dbReference type="RefSeq" id="WP_017742829.1">
    <property type="nucleotide sequence ID" value="NZ_KQ976354.1"/>
</dbReference>
<evidence type="ECO:0000313" key="4">
    <source>
        <dbReference type="EMBL" id="KYC36134.1"/>
    </source>
</evidence>
<evidence type="ECO:0000313" key="5">
    <source>
        <dbReference type="Proteomes" id="UP000076925"/>
    </source>
</evidence>
<evidence type="ECO:0000256" key="2">
    <source>
        <dbReference type="SAM" id="Phobius"/>
    </source>
</evidence>
<keyword evidence="2" id="KW-1133">Transmembrane helix</keyword>
<organism evidence="4 5">
    <name type="scientific">Scytonema hofmannii PCC 7110</name>
    <dbReference type="NCBI Taxonomy" id="128403"/>
    <lineage>
        <taxon>Bacteria</taxon>
        <taxon>Bacillati</taxon>
        <taxon>Cyanobacteriota</taxon>
        <taxon>Cyanophyceae</taxon>
        <taxon>Nostocales</taxon>
        <taxon>Scytonemataceae</taxon>
        <taxon>Scytonema</taxon>
    </lineage>
</organism>
<feature type="region of interest" description="Disordered" evidence="1">
    <location>
        <begin position="27"/>
        <end position="52"/>
    </location>
</feature>
<keyword evidence="2" id="KW-0812">Transmembrane</keyword>
<evidence type="ECO:0000256" key="1">
    <source>
        <dbReference type="SAM" id="MobiDB-lite"/>
    </source>
</evidence>
<feature type="region of interest" description="Disordered" evidence="1">
    <location>
        <begin position="76"/>
        <end position="98"/>
    </location>
</feature>
<keyword evidence="5" id="KW-1185">Reference proteome</keyword>
<proteinExistence type="predicted"/>
<keyword evidence="3" id="KW-0732">Signal</keyword>
<gene>
    <name evidence="4" type="ORF">WA1_41075</name>
</gene>
<accession>A0A139WUN1</accession>
<reference evidence="4 5" key="1">
    <citation type="journal article" date="2013" name="Genome Biol. Evol.">
        <title>Genomes of Stigonematalean cyanobacteria (subsection V) and the evolution of oxygenic photosynthesis from prokaryotes to plastids.</title>
        <authorList>
            <person name="Dagan T."/>
            <person name="Roettger M."/>
            <person name="Stucken K."/>
            <person name="Landan G."/>
            <person name="Koch R."/>
            <person name="Major P."/>
            <person name="Gould S.B."/>
            <person name="Goremykin V.V."/>
            <person name="Rippka R."/>
            <person name="Tandeau de Marsac N."/>
            <person name="Gugger M."/>
            <person name="Lockhart P.J."/>
            <person name="Allen J.F."/>
            <person name="Brune I."/>
            <person name="Maus I."/>
            <person name="Puhler A."/>
            <person name="Martin W.F."/>
        </authorList>
    </citation>
    <scope>NUCLEOTIDE SEQUENCE [LARGE SCALE GENOMIC DNA]</scope>
    <source>
        <strain evidence="4 5">PCC 7110</strain>
    </source>
</reference>
<sequence length="98" mass="10319">MTSKLTTAIGASIIGLSLAIMPLTLPASAQTNNTDPGTGTTPGNTTSDTTTYRGDNDFDWGWLGLLGLLGLSGLAGRRREEPSRYRDPNAVGSSTYRE</sequence>
<feature type="transmembrane region" description="Helical" evidence="2">
    <location>
        <begin position="60"/>
        <end position="76"/>
    </location>
</feature>
<dbReference type="EMBL" id="ANNX02000047">
    <property type="protein sequence ID" value="KYC36134.1"/>
    <property type="molecule type" value="Genomic_DNA"/>
</dbReference>
<name>A0A139WUN1_9CYAN</name>
<comment type="caution">
    <text evidence="4">The sequence shown here is derived from an EMBL/GenBank/DDBJ whole genome shotgun (WGS) entry which is preliminary data.</text>
</comment>
<feature type="compositionally biased region" description="Low complexity" evidence="1">
    <location>
        <begin position="31"/>
        <end position="51"/>
    </location>
</feature>
<keyword evidence="2" id="KW-0472">Membrane</keyword>